<dbReference type="GO" id="GO:0005886">
    <property type="term" value="C:plasma membrane"/>
    <property type="evidence" value="ECO:0007669"/>
    <property type="project" value="TreeGrafter"/>
</dbReference>
<organism evidence="3 4">
    <name type="scientific">Candidatus Giovannonibacteria bacterium RIFCSPLOWO2_01_FULL_46_32</name>
    <dbReference type="NCBI Taxonomy" id="1798353"/>
    <lineage>
        <taxon>Bacteria</taxon>
        <taxon>Candidatus Giovannoniibacteriota</taxon>
    </lineage>
</organism>
<comment type="caution">
    <text evidence="3">The sequence shown here is derived from an EMBL/GenBank/DDBJ whole genome shotgun (WGS) entry which is preliminary data.</text>
</comment>
<evidence type="ECO:0000313" key="3">
    <source>
        <dbReference type="EMBL" id="OGF87349.1"/>
    </source>
</evidence>
<keyword evidence="1" id="KW-0472">Membrane</keyword>
<dbReference type="PANTHER" id="PTHR34138:SF1">
    <property type="entry name" value="CELL SHAPE-DETERMINING PROTEIN MREC"/>
    <property type="match status" value="1"/>
</dbReference>
<name>A0A1F5XHI9_9BACT</name>
<dbReference type="GO" id="GO:0008360">
    <property type="term" value="P:regulation of cell shape"/>
    <property type="evidence" value="ECO:0007669"/>
    <property type="project" value="InterPro"/>
</dbReference>
<dbReference type="Pfam" id="PF04085">
    <property type="entry name" value="MreC"/>
    <property type="match status" value="1"/>
</dbReference>
<protein>
    <recommendedName>
        <fullName evidence="2">Rod shape-determining protein MreC beta-barrel core domain-containing protein</fullName>
    </recommendedName>
</protein>
<dbReference type="Gene3D" id="2.40.10.340">
    <property type="entry name" value="Rod shape-determining protein MreC, domain 1"/>
    <property type="match status" value="1"/>
</dbReference>
<feature type="domain" description="Rod shape-determining protein MreC beta-barrel core" evidence="2">
    <location>
        <begin position="103"/>
        <end position="235"/>
    </location>
</feature>
<dbReference type="PANTHER" id="PTHR34138">
    <property type="entry name" value="CELL SHAPE-DETERMINING PROTEIN MREC"/>
    <property type="match status" value="1"/>
</dbReference>
<dbReference type="Proteomes" id="UP000177346">
    <property type="component" value="Unassembled WGS sequence"/>
</dbReference>
<reference evidence="3 4" key="1">
    <citation type="journal article" date="2016" name="Nat. Commun.">
        <title>Thousands of microbial genomes shed light on interconnected biogeochemical processes in an aquifer system.</title>
        <authorList>
            <person name="Anantharaman K."/>
            <person name="Brown C.T."/>
            <person name="Hug L.A."/>
            <person name="Sharon I."/>
            <person name="Castelle C.J."/>
            <person name="Probst A.J."/>
            <person name="Thomas B.C."/>
            <person name="Singh A."/>
            <person name="Wilkins M.J."/>
            <person name="Karaoz U."/>
            <person name="Brodie E.L."/>
            <person name="Williams K.H."/>
            <person name="Hubbard S.S."/>
            <person name="Banfield J.F."/>
        </authorList>
    </citation>
    <scope>NUCLEOTIDE SEQUENCE [LARGE SCALE GENOMIC DNA]</scope>
</reference>
<dbReference type="InterPro" id="IPR055342">
    <property type="entry name" value="MreC_beta-barrel_core"/>
</dbReference>
<evidence type="ECO:0000259" key="2">
    <source>
        <dbReference type="Pfam" id="PF04085"/>
    </source>
</evidence>
<sequence>MTFRQNNKAPGLKFYAGALFWLALLALIFFNAPKVFLKNITTKAVLFFAPELAGLRASRQNLALLLRIADLEHENELLRKSLGLRPAQTISAKVIFGGGYFFMDAVFINVGNEAGARPGDLVTSEDGVLVGKIVESSSGWSKVLLFGGVGEEAALRLGKEPGAPVGAMGRGGGEFIAELPAGADVEVGDAARFSDLPDYIAGLVDKIAVEEGSKLKRVFIKTPFSPSALYEVRVLLKK</sequence>
<keyword evidence="1" id="KW-0812">Transmembrane</keyword>
<evidence type="ECO:0000313" key="4">
    <source>
        <dbReference type="Proteomes" id="UP000177346"/>
    </source>
</evidence>
<keyword evidence="1" id="KW-1133">Transmembrane helix</keyword>
<dbReference type="InterPro" id="IPR042177">
    <property type="entry name" value="Cell/Rod_1"/>
</dbReference>
<dbReference type="InterPro" id="IPR007221">
    <property type="entry name" value="MreC"/>
</dbReference>
<evidence type="ECO:0000256" key="1">
    <source>
        <dbReference type="SAM" id="Phobius"/>
    </source>
</evidence>
<dbReference type="EMBL" id="MFIF01000006">
    <property type="protein sequence ID" value="OGF87349.1"/>
    <property type="molecule type" value="Genomic_DNA"/>
</dbReference>
<proteinExistence type="predicted"/>
<accession>A0A1F5XHI9</accession>
<gene>
    <name evidence="3" type="ORF">A3B19_03985</name>
</gene>
<dbReference type="AlphaFoldDB" id="A0A1F5XHI9"/>
<feature type="transmembrane region" description="Helical" evidence="1">
    <location>
        <begin position="12"/>
        <end position="30"/>
    </location>
</feature>